<feature type="region of interest" description="Disordered" evidence="1">
    <location>
        <begin position="89"/>
        <end position="130"/>
    </location>
</feature>
<evidence type="ECO:0000313" key="3">
    <source>
        <dbReference type="Proteomes" id="UP001281761"/>
    </source>
</evidence>
<evidence type="ECO:0000256" key="1">
    <source>
        <dbReference type="SAM" id="MobiDB-lite"/>
    </source>
</evidence>
<protein>
    <submittedName>
        <fullName evidence="2">Uncharacterized protein</fullName>
    </submittedName>
</protein>
<reference evidence="2 3" key="1">
    <citation type="journal article" date="2022" name="bioRxiv">
        <title>Genomics of Preaxostyla Flagellates Illuminates Evolutionary Transitions and the Path Towards Mitochondrial Loss.</title>
        <authorList>
            <person name="Novak L.V.F."/>
            <person name="Treitli S.C."/>
            <person name="Pyrih J."/>
            <person name="Halakuc P."/>
            <person name="Pipaliya S.V."/>
            <person name="Vacek V."/>
            <person name="Brzon O."/>
            <person name="Soukal P."/>
            <person name="Eme L."/>
            <person name="Dacks J.B."/>
            <person name="Karnkowska A."/>
            <person name="Elias M."/>
            <person name="Hampl V."/>
        </authorList>
    </citation>
    <scope>NUCLEOTIDE SEQUENCE [LARGE SCALE GENOMIC DNA]</scope>
    <source>
        <strain evidence="2">NAU3</strain>
        <tissue evidence="2">Gut</tissue>
    </source>
</reference>
<proteinExistence type="predicted"/>
<keyword evidence="3" id="KW-1185">Reference proteome</keyword>
<gene>
    <name evidence="2" type="ORF">BLNAU_17917</name>
</gene>
<name>A0ABQ9XA42_9EUKA</name>
<evidence type="ECO:0000313" key="2">
    <source>
        <dbReference type="EMBL" id="KAK2947141.1"/>
    </source>
</evidence>
<organism evidence="2 3">
    <name type="scientific">Blattamonas nauphoetae</name>
    <dbReference type="NCBI Taxonomy" id="2049346"/>
    <lineage>
        <taxon>Eukaryota</taxon>
        <taxon>Metamonada</taxon>
        <taxon>Preaxostyla</taxon>
        <taxon>Oxymonadida</taxon>
        <taxon>Blattamonas</taxon>
    </lineage>
</organism>
<dbReference type="Proteomes" id="UP001281761">
    <property type="component" value="Unassembled WGS sequence"/>
</dbReference>
<comment type="caution">
    <text evidence="2">The sequence shown here is derived from an EMBL/GenBank/DDBJ whole genome shotgun (WGS) entry which is preliminary data.</text>
</comment>
<accession>A0ABQ9XA42</accession>
<sequence>MITGWRWNSCPEESSRHLTIFIFFICSRFWSPTDSAVSSMIFLLKILCGEMRKSFYALLRHVLAVLLKRESVNKLASFSSLFPPTPSFPSLSLSPHPPTPRPPVATKAPLAAPQKPRKERRQPNIAQTSTARSKFRLRLRHLARQHAVATFVHTSPPLRHRGERHRRREAHTLLRSLCGRGGLAESVA</sequence>
<dbReference type="EMBL" id="JARBJD010000209">
    <property type="protein sequence ID" value="KAK2947141.1"/>
    <property type="molecule type" value="Genomic_DNA"/>
</dbReference>